<proteinExistence type="inferred from homology"/>
<evidence type="ECO:0000256" key="7">
    <source>
        <dbReference type="ARBA" id="ARBA00022676"/>
    </source>
</evidence>
<dbReference type="PANTHER" id="PTHR32282:SF11">
    <property type="entry name" value="PENICILLIN-BINDING PROTEIN 1B"/>
    <property type="match status" value="1"/>
</dbReference>
<evidence type="ECO:0000259" key="19">
    <source>
        <dbReference type="Pfam" id="PF00912"/>
    </source>
</evidence>
<dbReference type="GO" id="GO:0030288">
    <property type="term" value="C:outer membrane-bounded periplasmic space"/>
    <property type="evidence" value="ECO:0007669"/>
    <property type="project" value="TreeGrafter"/>
</dbReference>
<reference evidence="20 21" key="1">
    <citation type="submission" date="2020-07" db="EMBL/GenBank/DDBJ databases">
        <title>Thermoactinomyces phylogeny.</title>
        <authorList>
            <person name="Dunlap C."/>
        </authorList>
    </citation>
    <scope>NUCLEOTIDE SEQUENCE [LARGE SCALE GENOMIC DNA]</scope>
    <source>
        <strain evidence="20 21">AMNI-1</strain>
    </source>
</reference>
<dbReference type="Pfam" id="PF00912">
    <property type="entry name" value="Transgly"/>
    <property type="match status" value="1"/>
</dbReference>
<dbReference type="InterPro" id="IPR036950">
    <property type="entry name" value="PBP_transglycosylase"/>
</dbReference>
<keyword evidence="5" id="KW-0121">Carboxypeptidase</keyword>
<dbReference type="InterPro" id="IPR001460">
    <property type="entry name" value="PCN-bd_Tpept"/>
</dbReference>
<comment type="similarity">
    <text evidence="2">In the C-terminal section; belongs to the transpeptidase family.</text>
</comment>
<keyword evidence="17" id="KW-0812">Transmembrane</keyword>
<dbReference type="Gene3D" id="3.40.710.10">
    <property type="entry name" value="DD-peptidase/beta-lactamase superfamily"/>
    <property type="match status" value="1"/>
</dbReference>
<evidence type="ECO:0000256" key="2">
    <source>
        <dbReference type="ARBA" id="ARBA00007090"/>
    </source>
</evidence>
<keyword evidence="9" id="KW-0378">Hydrolase</keyword>
<feature type="transmembrane region" description="Helical" evidence="17">
    <location>
        <begin position="28"/>
        <end position="50"/>
    </location>
</feature>
<keyword evidence="12 17" id="KW-0472">Membrane</keyword>
<dbReference type="FunFam" id="1.10.3810.10:FF:000001">
    <property type="entry name" value="Penicillin-binding protein 1A"/>
    <property type="match status" value="1"/>
</dbReference>
<keyword evidence="13" id="KW-0511">Multifunctional enzyme</keyword>
<dbReference type="GO" id="GO:0008955">
    <property type="term" value="F:peptidoglycan glycosyltransferase activity"/>
    <property type="evidence" value="ECO:0007669"/>
    <property type="project" value="UniProtKB-EC"/>
</dbReference>
<dbReference type="RefSeq" id="WP_181740903.1">
    <property type="nucleotide sequence ID" value="NZ_JACEOL010000036.1"/>
</dbReference>
<dbReference type="GO" id="GO:0009002">
    <property type="term" value="F:serine-type D-Ala-D-Ala carboxypeptidase activity"/>
    <property type="evidence" value="ECO:0007669"/>
    <property type="project" value="UniProtKB-EC"/>
</dbReference>
<evidence type="ECO:0000256" key="5">
    <source>
        <dbReference type="ARBA" id="ARBA00022645"/>
    </source>
</evidence>
<keyword evidence="8" id="KW-0808">Transferase</keyword>
<keyword evidence="14" id="KW-0961">Cell wall biogenesis/degradation</keyword>
<evidence type="ECO:0000259" key="18">
    <source>
        <dbReference type="Pfam" id="PF00905"/>
    </source>
</evidence>
<dbReference type="Pfam" id="PF00905">
    <property type="entry name" value="Transpeptidase"/>
    <property type="match status" value="1"/>
</dbReference>
<evidence type="ECO:0000256" key="10">
    <source>
        <dbReference type="ARBA" id="ARBA00022960"/>
    </source>
</evidence>
<keyword evidence="4" id="KW-1003">Cell membrane</keyword>
<dbReference type="InterPro" id="IPR012338">
    <property type="entry name" value="Beta-lactam/transpept-like"/>
</dbReference>
<dbReference type="InterPro" id="IPR023346">
    <property type="entry name" value="Lysozyme-like_dom_sf"/>
</dbReference>
<evidence type="ECO:0000256" key="16">
    <source>
        <dbReference type="ARBA" id="ARBA00049902"/>
    </source>
</evidence>
<evidence type="ECO:0000313" key="20">
    <source>
        <dbReference type="EMBL" id="MBA4602901.1"/>
    </source>
</evidence>
<keyword evidence="21" id="KW-1185">Reference proteome</keyword>
<evidence type="ECO:0000256" key="14">
    <source>
        <dbReference type="ARBA" id="ARBA00023316"/>
    </source>
</evidence>
<evidence type="ECO:0000256" key="6">
    <source>
        <dbReference type="ARBA" id="ARBA00022670"/>
    </source>
</evidence>
<evidence type="ECO:0000256" key="13">
    <source>
        <dbReference type="ARBA" id="ARBA00023268"/>
    </source>
</evidence>
<dbReference type="GO" id="GO:0008360">
    <property type="term" value="P:regulation of cell shape"/>
    <property type="evidence" value="ECO:0007669"/>
    <property type="project" value="UniProtKB-KW"/>
</dbReference>
<dbReference type="NCBIfam" id="TIGR02074">
    <property type="entry name" value="PBP_1a_fam"/>
    <property type="match status" value="1"/>
</dbReference>
<dbReference type="AlphaFoldDB" id="A0A7W2ASW0"/>
<evidence type="ECO:0000256" key="3">
    <source>
        <dbReference type="ARBA" id="ARBA00007739"/>
    </source>
</evidence>
<comment type="similarity">
    <text evidence="3">In the N-terminal section; belongs to the glycosyltransferase 51 family.</text>
</comment>
<evidence type="ECO:0000256" key="17">
    <source>
        <dbReference type="SAM" id="Phobius"/>
    </source>
</evidence>
<dbReference type="GO" id="GO:0071555">
    <property type="term" value="P:cell wall organization"/>
    <property type="evidence" value="ECO:0007669"/>
    <property type="project" value="UniProtKB-KW"/>
</dbReference>
<evidence type="ECO:0000313" key="21">
    <source>
        <dbReference type="Proteomes" id="UP000538292"/>
    </source>
</evidence>
<dbReference type="Gene3D" id="1.10.3810.10">
    <property type="entry name" value="Biosynthetic peptidoglycan transglycosylase-like"/>
    <property type="match status" value="1"/>
</dbReference>
<evidence type="ECO:0000256" key="11">
    <source>
        <dbReference type="ARBA" id="ARBA00022984"/>
    </source>
</evidence>
<dbReference type="Proteomes" id="UP000538292">
    <property type="component" value="Unassembled WGS sequence"/>
</dbReference>
<feature type="domain" description="Glycosyl transferase family 51" evidence="19">
    <location>
        <begin position="71"/>
        <end position="246"/>
    </location>
</feature>
<dbReference type="InterPro" id="IPR001264">
    <property type="entry name" value="Glyco_trans_51"/>
</dbReference>
<gene>
    <name evidence="20" type="ORF">H2C83_11370</name>
</gene>
<keyword evidence="17" id="KW-1133">Transmembrane helix</keyword>
<comment type="caution">
    <text evidence="20">The sequence shown here is derived from an EMBL/GenBank/DDBJ whole genome shotgun (WGS) entry which is preliminary data.</text>
</comment>
<comment type="catalytic activity">
    <reaction evidence="16">
        <text>[GlcNAc-(1-&gt;4)-Mur2Ac(oyl-L-Ala-gamma-D-Glu-L-Lys-D-Ala-D-Ala)](n)-di-trans,octa-cis-undecaprenyl diphosphate + beta-D-GlcNAc-(1-&gt;4)-Mur2Ac(oyl-L-Ala-gamma-D-Glu-L-Lys-D-Ala-D-Ala)-di-trans,octa-cis-undecaprenyl diphosphate = [GlcNAc-(1-&gt;4)-Mur2Ac(oyl-L-Ala-gamma-D-Glu-L-Lys-D-Ala-D-Ala)](n+1)-di-trans,octa-cis-undecaprenyl diphosphate + di-trans,octa-cis-undecaprenyl diphosphate + H(+)</text>
        <dbReference type="Rhea" id="RHEA:23708"/>
        <dbReference type="Rhea" id="RHEA-COMP:9602"/>
        <dbReference type="Rhea" id="RHEA-COMP:9603"/>
        <dbReference type="ChEBI" id="CHEBI:15378"/>
        <dbReference type="ChEBI" id="CHEBI:58405"/>
        <dbReference type="ChEBI" id="CHEBI:60033"/>
        <dbReference type="ChEBI" id="CHEBI:78435"/>
        <dbReference type="EC" id="2.4.99.28"/>
    </reaction>
</comment>
<dbReference type="GO" id="GO:0009252">
    <property type="term" value="P:peptidoglycan biosynthetic process"/>
    <property type="evidence" value="ECO:0007669"/>
    <property type="project" value="UniProtKB-KW"/>
</dbReference>
<evidence type="ECO:0000256" key="1">
    <source>
        <dbReference type="ARBA" id="ARBA00004236"/>
    </source>
</evidence>
<dbReference type="GO" id="GO:0005886">
    <property type="term" value="C:plasma membrane"/>
    <property type="evidence" value="ECO:0007669"/>
    <property type="project" value="UniProtKB-SubCell"/>
</dbReference>
<keyword evidence="6" id="KW-0645">Protease</keyword>
<dbReference type="EMBL" id="JACEOL010000036">
    <property type="protein sequence ID" value="MBA4602901.1"/>
    <property type="molecule type" value="Genomic_DNA"/>
</dbReference>
<name>A0A7W2ASW0_9BACL</name>
<evidence type="ECO:0000256" key="9">
    <source>
        <dbReference type="ARBA" id="ARBA00022801"/>
    </source>
</evidence>
<keyword evidence="11" id="KW-0573">Peptidoglycan synthesis</keyword>
<dbReference type="InterPro" id="IPR050396">
    <property type="entry name" value="Glycosyltr_51/Transpeptidase"/>
</dbReference>
<keyword evidence="10" id="KW-0133">Cell shape</keyword>
<evidence type="ECO:0000256" key="12">
    <source>
        <dbReference type="ARBA" id="ARBA00023136"/>
    </source>
</evidence>
<organism evidence="20 21">
    <name type="scientific">Thermoactinomyces mirandus</name>
    <dbReference type="NCBI Taxonomy" id="2756294"/>
    <lineage>
        <taxon>Bacteria</taxon>
        <taxon>Bacillati</taxon>
        <taxon>Bacillota</taxon>
        <taxon>Bacilli</taxon>
        <taxon>Bacillales</taxon>
        <taxon>Thermoactinomycetaceae</taxon>
        <taxon>Thermoactinomyces</taxon>
    </lineage>
</organism>
<accession>A0A7W2ASW0</accession>
<evidence type="ECO:0000256" key="15">
    <source>
        <dbReference type="ARBA" id="ARBA00034000"/>
    </source>
</evidence>
<sequence>MRKQDSSTKTPFDDTPDIFRFIDRCARVVRVTVNGILLLALFCGIGLLVLKSRPLPPPDTYSSSTIFDDQGKVLGTLDNGEPRDIVRLEQIPRSLIKATLAAEDKHFYEHHGFSFTGIGRAVLANIKAGKVVQGASTITQQLARNLYLTHDRTWNRKLKEAIYTLQLELHFSKDEILQLYLNEIYYGHGAHGIGRAAKMYFNKKVEDLNLAESALLAGIPRGPYYYSPYHHLKRAKDRQQHILDLMVKNRFITKAEAESARQKAIAIAPPSSHKKVSANYFRDYLVQTAVTRYGLDESLVRNGGLKIYTTLNHDMQRAAERAVHHYTRNHEGLQGALISVNPHNGHIKAMVGGKDYSESQYNRVFARRQPGSSFKPIVYLSALENGFTPLTKIMSQPTVFRFGTNTYEPHNFQNHYANQPITLREAIARSDNIYAVSTLTQVGFDPVIQMARRLGIQSRINPTPSLALGSYPVSPYEMAQAYSTIAAGGVKRPLVGITKIVDPYGRVLVEEKTEPERVTSPAHAFVLTKLLESVLKPGGTGQRVYHLFSRPAAGKTGTTDWDGWLSGYTPDLVTTVWVGYDQGKKLSHQQAHLAQYIWARYMEKATKKQPARVFAMPPGVKAVYVDPASEQIATTQCAGNQVQLEYFVAGTEPQTRCQPSGSPTNKTLSILHRFLRWLNSF</sequence>
<dbReference type="SUPFAM" id="SSF53955">
    <property type="entry name" value="Lysozyme-like"/>
    <property type="match status" value="1"/>
</dbReference>
<comment type="subcellular location">
    <subcellularLocation>
        <location evidence="1">Cell membrane</location>
    </subcellularLocation>
</comment>
<evidence type="ECO:0000256" key="4">
    <source>
        <dbReference type="ARBA" id="ARBA00022475"/>
    </source>
</evidence>
<comment type="catalytic activity">
    <reaction evidence="15">
        <text>Preferential cleavage: (Ac)2-L-Lys-D-Ala-|-D-Ala. Also transpeptidation of peptidyl-alanyl moieties that are N-acyl substituents of D-alanine.</text>
        <dbReference type="EC" id="3.4.16.4"/>
    </reaction>
</comment>
<feature type="domain" description="Penicillin-binding protein transpeptidase" evidence="18">
    <location>
        <begin position="337"/>
        <end position="584"/>
    </location>
</feature>
<keyword evidence="7" id="KW-0328">Glycosyltransferase</keyword>
<dbReference type="PANTHER" id="PTHR32282">
    <property type="entry name" value="BINDING PROTEIN TRANSPEPTIDASE, PUTATIVE-RELATED"/>
    <property type="match status" value="1"/>
</dbReference>
<protein>
    <submittedName>
        <fullName evidence="20">PBP1A family penicillin-binding protein</fullName>
    </submittedName>
</protein>
<evidence type="ECO:0000256" key="8">
    <source>
        <dbReference type="ARBA" id="ARBA00022679"/>
    </source>
</evidence>
<dbReference type="GO" id="GO:0008658">
    <property type="term" value="F:penicillin binding"/>
    <property type="evidence" value="ECO:0007669"/>
    <property type="project" value="InterPro"/>
</dbReference>
<dbReference type="GO" id="GO:0006508">
    <property type="term" value="P:proteolysis"/>
    <property type="evidence" value="ECO:0007669"/>
    <property type="project" value="UniProtKB-KW"/>
</dbReference>
<dbReference type="SUPFAM" id="SSF56601">
    <property type="entry name" value="beta-lactamase/transpeptidase-like"/>
    <property type="match status" value="1"/>
</dbReference>